<dbReference type="Proteomes" id="UP000077266">
    <property type="component" value="Unassembled WGS sequence"/>
</dbReference>
<gene>
    <name evidence="2" type="ORF">EXIGLDRAFT_842438</name>
</gene>
<organism evidence="2 3">
    <name type="scientific">Exidia glandulosa HHB12029</name>
    <dbReference type="NCBI Taxonomy" id="1314781"/>
    <lineage>
        <taxon>Eukaryota</taxon>
        <taxon>Fungi</taxon>
        <taxon>Dikarya</taxon>
        <taxon>Basidiomycota</taxon>
        <taxon>Agaricomycotina</taxon>
        <taxon>Agaricomycetes</taxon>
        <taxon>Auriculariales</taxon>
        <taxon>Exidiaceae</taxon>
        <taxon>Exidia</taxon>
    </lineage>
</organism>
<dbReference type="SUPFAM" id="SSF81383">
    <property type="entry name" value="F-box domain"/>
    <property type="match status" value="1"/>
</dbReference>
<proteinExistence type="predicted"/>
<evidence type="ECO:0000313" key="3">
    <source>
        <dbReference type="Proteomes" id="UP000077266"/>
    </source>
</evidence>
<dbReference type="PROSITE" id="PS50181">
    <property type="entry name" value="FBOX"/>
    <property type="match status" value="1"/>
</dbReference>
<protein>
    <recommendedName>
        <fullName evidence="1">F-box domain-containing protein</fullName>
    </recommendedName>
</protein>
<dbReference type="Gene3D" id="1.20.1280.50">
    <property type="match status" value="1"/>
</dbReference>
<dbReference type="InterPro" id="IPR001810">
    <property type="entry name" value="F-box_dom"/>
</dbReference>
<dbReference type="Pfam" id="PF12937">
    <property type="entry name" value="F-box-like"/>
    <property type="match status" value="1"/>
</dbReference>
<evidence type="ECO:0000259" key="1">
    <source>
        <dbReference type="PROSITE" id="PS50181"/>
    </source>
</evidence>
<keyword evidence="3" id="KW-1185">Reference proteome</keyword>
<evidence type="ECO:0000313" key="2">
    <source>
        <dbReference type="EMBL" id="KZV84144.1"/>
    </source>
</evidence>
<accession>A0A165DB28</accession>
<sequence>MTRTRQDLIVLAKSLSRALDCAIATSAQQWNSSRSSLFQHLPPEILAQCGRWLGFNDCLNASHVSRHFRAVMLAEPTLWASVRVTRAQSLPVGLEKVQALLARSGAAPLDVCFTRDCSRLEMQACWLHFHRLRSLELAQAIPSFALDRPMPMLETFHVSAATMNVRHAQIPASWAGDGTPRLRRMALPNFQLPNSNQPMHNVRHFSGSMAGDVDASRLFALFPRLRSLQLSNVTQGSRTPQGLAPESLREVSFVAGPTVLSDFSEHIEPYGSRLLQRLTLGETRDLAPILRIFTSPHNSTWQMVVCVASVQMFTSRSADERNCMYVVKLDRDSARFAWDSVSNADVTRLTHLDVSLSMLAPLLNAHFTMHHLHRLVIGMTDMSDIQVLQGRRPRLGHAAHLTAPLLRSVKVVAREWAYETDTMHWFETKLPPLLETYIEHEGVLEKLSYAGPVMQYRGRMESPNLDRLQSLRSLARELVINGVSISVNAADDDGSASTAVLAPLGL</sequence>
<dbReference type="InterPro" id="IPR036047">
    <property type="entry name" value="F-box-like_dom_sf"/>
</dbReference>
<feature type="domain" description="F-box" evidence="1">
    <location>
        <begin position="35"/>
        <end position="82"/>
    </location>
</feature>
<dbReference type="AlphaFoldDB" id="A0A165DB28"/>
<dbReference type="InParanoid" id="A0A165DB28"/>
<dbReference type="EMBL" id="KV426238">
    <property type="protein sequence ID" value="KZV84144.1"/>
    <property type="molecule type" value="Genomic_DNA"/>
</dbReference>
<reference evidence="2 3" key="1">
    <citation type="journal article" date="2016" name="Mol. Biol. Evol.">
        <title>Comparative Genomics of Early-Diverging Mushroom-Forming Fungi Provides Insights into the Origins of Lignocellulose Decay Capabilities.</title>
        <authorList>
            <person name="Nagy L.G."/>
            <person name="Riley R."/>
            <person name="Tritt A."/>
            <person name="Adam C."/>
            <person name="Daum C."/>
            <person name="Floudas D."/>
            <person name="Sun H."/>
            <person name="Yadav J.S."/>
            <person name="Pangilinan J."/>
            <person name="Larsson K.H."/>
            <person name="Matsuura K."/>
            <person name="Barry K."/>
            <person name="Labutti K."/>
            <person name="Kuo R."/>
            <person name="Ohm R.A."/>
            <person name="Bhattacharya S.S."/>
            <person name="Shirouzu T."/>
            <person name="Yoshinaga Y."/>
            <person name="Martin F.M."/>
            <person name="Grigoriev I.V."/>
            <person name="Hibbett D.S."/>
        </authorList>
    </citation>
    <scope>NUCLEOTIDE SEQUENCE [LARGE SCALE GENOMIC DNA]</scope>
    <source>
        <strain evidence="2 3">HHB12029</strain>
    </source>
</reference>
<dbReference type="OrthoDB" id="2801457at2759"/>
<name>A0A165DB28_EXIGL</name>